<organism evidence="2 3">
    <name type="scientific">Larimichthys crocea</name>
    <name type="common">Large yellow croaker</name>
    <name type="synonym">Pseudosciaena crocea</name>
    <dbReference type="NCBI Taxonomy" id="215358"/>
    <lineage>
        <taxon>Eukaryota</taxon>
        <taxon>Metazoa</taxon>
        <taxon>Chordata</taxon>
        <taxon>Craniata</taxon>
        <taxon>Vertebrata</taxon>
        <taxon>Euteleostomi</taxon>
        <taxon>Actinopterygii</taxon>
        <taxon>Neopterygii</taxon>
        <taxon>Teleostei</taxon>
        <taxon>Neoteleostei</taxon>
        <taxon>Acanthomorphata</taxon>
        <taxon>Eupercaria</taxon>
        <taxon>Sciaenidae</taxon>
        <taxon>Larimichthys</taxon>
    </lineage>
</organism>
<reference evidence="2 3" key="1">
    <citation type="submission" date="2019-07" db="EMBL/GenBank/DDBJ databases">
        <title>Chromosome genome assembly for large yellow croaker.</title>
        <authorList>
            <person name="Xiao S."/>
        </authorList>
    </citation>
    <scope>NUCLEOTIDE SEQUENCE [LARGE SCALE GENOMIC DNA]</scope>
    <source>
        <strain evidence="2">JMULYC20181020</strain>
        <tissue evidence="2">Muscle</tissue>
    </source>
</reference>
<sequence length="152" mass="17306">MTDQANRGQFDNPENTSDSRDNEDTAGSGEDEGGVKWWREERDGGRASIPWRPEGCVRVSIRVPGAELSKKTTSYMEYVTEPRKGKMGHILGSDSLIIVSRLNTRDETKTLRGRDKDKELLRRWCFSLCCFDPFKLNPIRSAVVMFLFVTEA</sequence>
<protein>
    <submittedName>
        <fullName evidence="2">Uncharacterized protein</fullName>
    </submittedName>
</protein>
<gene>
    <name evidence="2" type="ORF">D5F01_LYC07626</name>
</gene>
<evidence type="ECO:0000313" key="3">
    <source>
        <dbReference type="Proteomes" id="UP000424527"/>
    </source>
</evidence>
<comment type="caution">
    <text evidence="2">The sequence shown here is derived from an EMBL/GenBank/DDBJ whole genome shotgun (WGS) entry which is preliminary data.</text>
</comment>
<accession>A0A6G0IT19</accession>
<evidence type="ECO:0000313" key="2">
    <source>
        <dbReference type="EMBL" id="KAE8294665.1"/>
    </source>
</evidence>
<proteinExistence type="predicted"/>
<keyword evidence="3" id="KW-1185">Reference proteome</keyword>
<dbReference type="AlphaFoldDB" id="A0A6G0IT19"/>
<feature type="region of interest" description="Disordered" evidence="1">
    <location>
        <begin position="1"/>
        <end position="38"/>
    </location>
</feature>
<feature type="compositionally biased region" description="Polar residues" evidence="1">
    <location>
        <begin position="1"/>
        <end position="16"/>
    </location>
</feature>
<dbReference type="Proteomes" id="UP000424527">
    <property type="component" value="Unassembled WGS sequence"/>
</dbReference>
<evidence type="ECO:0000256" key="1">
    <source>
        <dbReference type="SAM" id="MobiDB-lite"/>
    </source>
</evidence>
<dbReference type="EMBL" id="REGW02000007">
    <property type="protein sequence ID" value="KAE8294665.1"/>
    <property type="molecule type" value="Genomic_DNA"/>
</dbReference>
<name>A0A6G0IT19_LARCR</name>